<keyword evidence="5 6" id="KW-0472">Membrane</keyword>
<feature type="transmembrane region" description="Helical" evidence="6">
    <location>
        <begin position="267"/>
        <end position="286"/>
    </location>
</feature>
<evidence type="ECO:0000256" key="6">
    <source>
        <dbReference type="SAM" id="Phobius"/>
    </source>
</evidence>
<dbReference type="Pfam" id="PF02653">
    <property type="entry name" value="BPD_transp_2"/>
    <property type="match status" value="1"/>
</dbReference>
<dbReference type="PANTHER" id="PTHR32196:SF72">
    <property type="entry name" value="RIBOSE IMPORT PERMEASE PROTEIN RBSC"/>
    <property type="match status" value="1"/>
</dbReference>
<evidence type="ECO:0000313" key="8">
    <source>
        <dbReference type="Proteomes" id="UP000325797"/>
    </source>
</evidence>
<evidence type="ECO:0000256" key="2">
    <source>
        <dbReference type="ARBA" id="ARBA00022475"/>
    </source>
</evidence>
<dbReference type="RefSeq" id="WP_151118202.1">
    <property type="nucleotide sequence ID" value="NZ_CP042582.1"/>
</dbReference>
<feature type="transmembrane region" description="Helical" evidence="6">
    <location>
        <begin position="27"/>
        <end position="45"/>
    </location>
</feature>
<feature type="transmembrane region" description="Helical" evidence="6">
    <location>
        <begin position="190"/>
        <end position="210"/>
    </location>
</feature>
<keyword evidence="4 6" id="KW-1133">Transmembrane helix</keyword>
<feature type="transmembrane region" description="Helical" evidence="6">
    <location>
        <begin position="134"/>
        <end position="160"/>
    </location>
</feature>
<evidence type="ECO:0000313" key="7">
    <source>
        <dbReference type="EMBL" id="QEX22748.1"/>
    </source>
</evidence>
<proteinExistence type="predicted"/>
<evidence type="ECO:0000256" key="3">
    <source>
        <dbReference type="ARBA" id="ARBA00022692"/>
    </source>
</evidence>
<feature type="transmembrane region" description="Helical" evidence="6">
    <location>
        <begin position="293"/>
        <end position="311"/>
    </location>
</feature>
<dbReference type="KEGG" id="hadh:FRZ61_26800"/>
<dbReference type="EMBL" id="CP042582">
    <property type="protein sequence ID" value="QEX22748.1"/>
    <property type="molecule type" value="Genomic_DNA"/>
</dbReference>
<evidence type="ECO:0000256" key="5">
    <source>
        <dbReference type="ARBA" id="ARBA00023136"/>
    </source>
</evidence>
<protein>
    <submittedName>
        <fullName evidence="7">ABC transporter permease</fullName>
    </submittedName>
</protein>
<dbReference type="PANTHER" id="PTHR32196">
    <property type="entry name" value="ABC TRANSPORTER PERMEASE PROTEIN YPHD-RELATED-RELATED"/>
    <property type="match status" value="1"/>
</dbReference>
<keyword evidence="2" id="KW-1003">Cell membrane</keyword>
<sequence length="341" mass="35148">MTDSTTRPESPSAAQGERHRIAISRSILLGVALLLLVSVVGTLLVPGFASYANIRSMLLLAAFLGLASLGQTLCAMLGGIDMSIPYVIGSSNIILAGLFNWGVSPILACLIVLLGGTVIGLLNGLLTFRSQSQALIMTLGMGFAVVGACQIVTSIGSAYAGNVLGEVPPWLRNLSSVAGTTLGLPLPPVVIVWFAIAALLMTVMAKTLFGRSFYAVGGNRRAAARVLISEFRVWVVAYVISGAMSAVTGMVLLGFSGGGFVGVGDPYLFTTVAAVVIGGTSLLGGWGGYGATIVGVLVLTVLTSLLVGLGLSYAMQQAVFGLLIVPMVTLYARSPHIRTQI</sequence>
<keyword evidence="8" id="KW-1185">Reference proteome</keyword>
<dbReference type="Proteomes" id="UP000325797">
    <property type="component" value="Chromosome"/>
</dbReference>
<organism evidence="7 8">
    <name type="scientific">Hypericibacter adhaerens</name>
    <dbReference type="NCBI Taxonomy" id="2602016"/>
    <lineage>
        <taxon>Bacteria</taxon>
        <taxon>Pseudomonadati</taxon>
        <taxon>Pseudomonadota</taxon>
        <taxon>Alphaproteobacteria</taxon>
        <taxon>Rhodospirillales</taxon>
        <taxon>Dongiaceae</taxon>
        <taxon>Hypericibacter</taxon>
    </lineage>
</organism>
<dbReference type="GO" id="GO:0022857">
    <property type="term" value="F:transmembrane transporter activity"/>
    <property type="evidence" value="ECO:0007669"/>
    <property type="project" value="InterPro"/>
</dbReference>
<feature type="transmembrane region" description="Helical" evidence="6">
    <location>
        <begin position="57"/>
        <end position="78"/>
    </location>
</feature>
<evidence type="ECO:0000256" key="1">
    <source>
        <dbReference type="ARBA" id="ARBA00004651"/>
    </source>
</evidence>
<reference evidence="7 8" key="1">
    <citation type="submission" date="2019-08" db="EMBL/GenBank/DDBJ databases">
        <title>Hyperibacter terrae gen. nov., sp. nov. and Hyperibacter viscosus sp. nov., two new members in the family Rhodospirillaceae isolated from the rhizosphere of Hypericum perforatum.</title>
        <authorList>
            <person name="Noviana Z."/>
        </authorList>
    </citation>
    <scope>NUCLEOTIDE SEQUENCE [LARGE SCALE GENOMIC DNA]</scope>
    <source>
        <strain evidence="7 8">R5959</strain>
    </source>
</reference>
<feature type="transmembrane region" description="Helical" evidence="6">
    <location>
        <begin position="98"/>
        <end position="122"/>
    </location>
</feature>
<dbReference type="GO" id="GO:0005886">
    <property type="term" value="C:plasma membrane"/>
    <property type="evidence" value="ECO:0007669"/>
    <property type="project" value="UniProtKB-SubCell"/>
</dbReference>
<feature type="transmembrane region" description="Helical" evidence="6">
    <location>
        <begin position="231"/>
        <end position="255"/>
    </location>
</feature>
<comment type="subcellular location">
    <subcellularLocation>
        <location evidence="1">Cell membrane</location>
        <topology evidence="1">Multi-pass membrane protein</topology>
    </subcellularLocation>
</comment>
<keyword evidence="3 6" id="KW-0812">Transmembrane</keyword>
<dbReference type="CDD" id="cd06579">
    <property type="entry name" value="TM_PBP1_transp_AraH_like"/>
    <property type="match status" value="1"/>
</dbReference>
<accession>A0A5J6MYF6</accession>
<gene>
    <name evidence="7" type="ORF">FRZ61_26800</name>
</gene>
<evidence type="ECO:0000256" key="4">
    <source>
        <dbReference type="ARBA" id="ARBA00022989"/>
    </source>
</evidence>
<feature type="transmembrane region" description="Helical" evidence="6">
    <location>
        <begin position="317"/>
        <end position="334"/>
    </location>
</feature>
<dbReference type="AlphaFoldDB" id="A0A5J6MYF6"/>
<dbReference type="InterPro" id="IPR001851">
    <property type="entry name" value="ABC_transp_permease"/>
</dbReference>
<name>A0A5J6MYF6_9PROT</name>
<dbReference type="OrthoDB" id="5422926at2"/>